<dbReference type="InterPro" id="IPR050570">
    <property type="entry name" value="Cell_wall_metabolism_enzyme"/>
</dbReference>
<feature type="coiled-coil region" evidence="2">
    <location>
        <begin position="81"/>
        <end position="108"/>
    </location>
</feature>
<dbReference type="Pfam" id="PF01551">
    <property type="entry name" value="Peptidase_M23"/>
    <property type="match status" value="1"/>
</dbReference>
<feature type="signal peptide" evidence="4">
    <location>
        <begin position="1"/>
        <end position="22"/>
    </location>
</feature>
<dbReference type="EMBL" id="JABZGR010000027">
    <property type="protein sequence ID" value="MBF0970875.1"/>
    <property type="molecule type" value="Genomic_DNA"/>
</dbReference>
<comment type="caution">
    <text evidence="6">The sequence shown here is derived from an EMBL/GenBank/DDBJ whole genome shotgun (WGS) entry which is preliminary data.</text>
</comment>
<evidence type="ECO:0000259" key="5">
    <source>
        <dbReference type="Pfam" id="PF01551"/>
    </source>
</evidence>
<evidence type="ECO:0000313" key="6">
    <source>
        <dbReference type="EMBL" id="MBF0970875.1"/>
    </source>
</evidence>
<dbReference type="GO" id="GO:0004222">
    <property type="term" value="F:metalloendopeptidase activity"/>
    <property type="evidence" value="ECO:0007669"/>
    <property type="project" value="TreeGrafter"/>
</dbReference>
<keyword evidence="2" id="KW-0175">Coiled coil</keyword>
<accession>A0A929RX20</accession>
<dbReference type="PANTHER" id="PTHR21666:SF289">
    <property type="entry name" value="L-ALA--D-GLU ENDOPEPTIDASE"/>
    <property type="match status" value="1"/>
</dbReference>
<dbReference type="Proteomes" id="UP000704068">
    <property type="component" value="Unassembled WGS sequence"/>
</dbReference>
<dbReference type="Gene3D" id="2.70.70.10">
    <property type="entry name" value="Glucose Permease (Domain IIA)"/>
    <property type="match status" value="1"/>
</dbReference>
<evidence type="ECO:0000256" key="1">
    <source>
        <dbReference type="ARBA" id="ARBA00022729"/>
    </source>
</evidence>
<keyword evidence="1 4" id="KW-0732">Signal</keyword>
<reference evidence="6" key="1">
    <citation type="submission" date="2020-04" db="EMBL/GenBank/DDBJ databases">
        <title>Deep metagenomics examines the oral microbiome during advanced dental caries in children, revealing novel taxa and co-occurrences with host molecules.</title>
        <authorList>
            <person name="Baker J.L."/>
            <person name="Morton J.T."/>
            <person name="Dinis M."/>
            <person name="Alvarez R."/>
            <person name="Tran N.C."/>
            <person name="Knight R."/>
            <person name="Edlund A."/>
        </authorList>
    </citation>
    <scope>NUCLEOTIDE SEQUENCE</scope>
    <source>
        <strain evidence="6">JCVI_34_bin.1</strain>
    </source>
</reference>
<dbReference type="AlphaFoldDB" id="A0A929RX20"/>
<evidence type="ECO:0000313" key="7">
    <source>
        <dbReference type="Proteomes" id="UP000704068"/>
    </source>
</evidence>
<dbReference type="InterPro" id="IPR016047">
    <property type="entry name" value="M23ase_b-sheet_dom"/>
</dbReference>
<feature type="compositionally biased region" description="Low complexity" evidence="3">
    <location>
        <begin position="311"/>
        <end position="349"/>
    </location>
</feature>
<protein>
    <submittedName>
        <fullName evidence="6">Peptidoglycan DD-metalloendopeptidase family protein</fullName>
    </submittedName>
</protein>
<dbReference type="InterPro" id="IPR011055">
    <property type="entry name" value="Dup_hybrid_motif"/>
</dbReference>
<feature type="domain" description="M23ase beta-sheet core" evidence="5">
    <location>
        <begin position="406"/>
        <end position="496"/>
    </location>
</feature>
<feature type="compositionally biased region" description="Basic and acidic residues" evidence="3">
    <location>
        <begin position="253"/>
        <end position="287"/>
    </location>
</feature>
<dbReference type="CDD" id="cd12797">
    <property type="entry name" value="M23_peptidase"/>
    <property type="match status" value="1"/>
</dbReference>
<feature type="region of interest" description="Disordered" evidence="3">
    <location>
        <begin position="253"/>
        <end position="288"/>
    </location>
</feature>
<feature type="region of interest" description="Disordered" evidence="3">
    <location>
        <begin position="311"/>
        <end position="351"/>
    </location>
</feature>
<dbReference type="SUPFAM" id="SSF51261">
    <property type="entry name" value="Duplicated hybrid motif"/>
    <property type="match status" value="1"/>
</dbReference>
<feature type="chain" id="PRO_5036827562" evidence="4">
    <location>
        <begin position="23"/>
        <end position="502"/>
    </location>
</feature>
<proteinExistence type="predicted"/>
<dbReference type="PANTHER" id="PTHR21666">
    <property type="entry name" value="PEPTIDASE-RELATED"/>
    <property type="match status" value="1"/>
</dbReference>
<evidence type="ECO:0000256" key="4">
    <source>
        <dbReference type="SAM" id="SignalP"/>
    </source>
</evidence>
<name>A0A929RX20_9BACT</name>
<feature type="coiled-coil region" evidence="2">
    <location>
        <begin position="18"/>
        <end position="45"/>
    </location>
</feature>
<evidence type="ECO:0000256" key="3">
    <source>
        <dbReference type="SAM" id="MobiDB-lite"/>
    </source>
</evidence>
<sequence>MKRTLILLILTCLGFTYGAAQTKQIKNLQNQKAALQKELSASQKLLTTTKRDVKSQLNNLVVLNNQIGEQKKYVDGIQSEVIVLSNNIAVLERQLQALEADLALCKKRYEHGVIYFFNHRMALNKWLFVLKAKNFREMSRRLRYVSEYTRYQQMQAKIIKEKEAAVQQKKNEILGVKVTKDKLLVEGQQQQRQLNEKQVKQKQVVDDLNKKQRQLQATIAQQQRKYANLNARIDQLIRAEIAKAEARRKAEAARKAAEAKRRAQEAAARKAAAEKAERRRAAEEKARQAQIAARKAAEAERLAKQQAAQARTAAAKAEARRAQAAAQRQQQAAARQQQQAAAEARNAARTPAAPVFRAESAADNALSSGFAANRGRLPVPITGAYAITAHYGTYNVAGLRGVQLSNKGINLTGRPGAQARAVYSGEVTAVFNMNGLYNVIVRHGSYISVYCNLSSVSVHSGQQVGTRQTLGSVAGDGSGNCTLHFQLRRETSPLNPEAWIGR</sequence>
<gene>
    <name evidence="6" type="ORF">HXK21_07540</name>
</gene>
<evidence type="ECO:0000256" key="2">
    <source>
        <dbReference type="SAM" id="Coils"/>
    </source>
</evidence>
<dbReference type="RefSeq" id="WP_303764516.1">
    <property type="nucleotide sequence ID" value="NZ_CAUTUY010000027.1"/>
</dbReference>
<organism evidence="6 7">
    <name type="scientific">Alloprevotella tannerae</name>
    <dbReference type="NCBI Taxonomy" id="76122"/>
    <lineage>
        <taxon>Bacteria</taxon>
        <taxon>Pseudomonadati</taxon>
        <taxon>Bacteroidota</taxon>
        <taxon>Bacteroidia</taxon>
        <taxon>Bacteroidales</taxon>
        <taxon>Prevotellaceae</taxon>
        <taxon>Alloprevotella</taxon>
    </lineage>
</organism>